<comment type="caution">
    <text evidence="2">The sequence shown here is derived from an EMBL/GenBank/DDBJ whole genome shotgun (WGS) entry which is preliminary data.</text>
</comment>
<keyword evidence="4" id="KW-1185">Reference proteome</keyword>
<accession>A0AA86NCU7</accession>
<sequence length="329" mass="37903">MSDDFQSESDVLDNISMSDKPKPPQENNNEHVSELNLANEESASSVKQQSESKSFEDDNDDLDSDFQGSDSRDNNTKRKSKKSKTETKPEQDLSGDNYIQTFLQDKDPEIKSKKLCAVMEALLTKNKFESPLALENEARNHYSRLMDQNEASLIQFAKVLLNQREVLRNFATDKGFQAIAAFFGYNKMTLKPHARTQFPIPAKLRIILQILYDFNPQNFQYVYEDLKDSQLIIFINFAAKFPTQYCPSQALKNECQNLLDKWAPSLKKAKEYARENETGNIDSDDEDGKKKQKKQTVVFERMHDDIGLQAQVQQIKMKELEEAQKKAKM</sequence>
<protein>
    <submittedName>
        <fullName evidence="3">Hypothetical_protein</fullName>
    </submittedName>
</protein>
<evidence type="ECO:0000313" key="4">
    <source>
        <dbReference type="Proteomes" id="UP001642409"/>
    </source>
</evidence>
<evidence type="ECO:0000313" key="3">
    <source>
        <dbReference type="EMBL" id="CAL6087079.1"/>
    </source>
</evidence>
<dbReference type="Proteomes" id="UP001642409">
    <property type="component" value="Unassembled WGS sequence"/>
</dbReference>
<gene>
    <name evidence="2" type="ORF">HINF_LOCUS4780</name>
    <name evidence="3" type="ORF">HINF_LOCUS63474</name>
</gene>
<reference evidence="2" key="1">
    <citation type="submission" date="2023-06" db="EMBL/GenBank/DDBJ databases">
        <authorList>
            <person name="Kurt Z."/>
        </authorList>
    </citation>
    <scope>NUCLEOTIDE SEQUENCE</scope>
</reference>
<feature type="compositionally biased region" description="Basic and acidic residues" evidence="1">
    <location>
        <begin position="19"/>
        <end position="33"/>
    </location>
</feature>
<evidence type="ECO:0000256" key="1">
    <source>
        <dbReference type="SAM" id="MobiDB-lite"/>
    </source>
</evidence>
<dbReference type="AlphaFoldDB" id="A0AA86NCU7"/>
<evidence type="ECO:0000313" key="2">
    <source>
        <dbReference type="EMBL" id="CAI9917135.1"/>
    </source>
</evidence>
<dbReference type="EMBL" id="CAXDID020000398">
    <property type="protein sequence ID" value="CAL6087079.1"/>
    <property type="molecule type" value="Genomic_DNA"/>
</dbReference>
<feature type="region of interest" description="Disordered" evidence="1">
    <location>
        <begin position="273"/>
        <end position="296"/>
    </location>
</feature>
<organism evidence="2">
    <name type="scientific">Hexamita inflata</name>
    <dbReference type="NCBI Taxonomy" id="28002"/>
    <lineage>
        <taxon>Eukaryota</taxon>
        <taxon>Metamonada</taxon>
        <taxon>Diplomonadida</taxon>
        <taxon>Hexamitidae</taxon>
        <taxon>Hexamitinae</taxon>
        <taxon>Hexamita</taxon>
    </lineage>
</organism>
<feature type="compositionally biased region" description="Acidic residues" evidence="1">
    <location>
        <begin position="1"/>
        <end position="11"/>
    </location>
</feature>
<feature type="region of interest" description="Disordered" evidence="1">
    <location>
        <begin position="1"/>
        <end position="98"/>
    </location>
</feature>
<name>A0AA86NCU7_9EUKA</name>
<feature type="compositionally biased region" description="Polar residues" evidence="1">
    <location>
        <begin position="39"/>
        <end position="51"/>
    </location>
</feature>
<proteinExistence type="predicted"/>
<reference evidence="3 4" key="2">
    <citation type="submission" date="2024-07" db="EMBL/GenBank/DDBJ databases">
        <authorList>
            <person name="Akdeniz Z."/>
        </authorList>
    </citation>
    <scope>NUCLEOTIDE SEQUENCE [LARGE SCALE GENOMIC DNA]</scope>
</reference>
<dbReference type="EMBL" id="CATOUU010000121">
    <property type="protein sequence ID" value="CAI9917135.1"/>
    <property type="molecule type" value="Genomic_DNA"/>
</dbReference>